<evidence type="ECO:0000313" key="2">
    <source>
        <dbReference type="Proteomes" id="UP001153269"/>
    </source>
</evidence>
<gene>
    <name evidence="1" type="ORF">PLEPLA_LOCUS40719</name>
</gene>
<protein>
    <submittedName>
        <fullName evidence="1">Uncharacterized protein</fullName>
    </submittedName>
</protein>
<sequence>MVDSTENRLKDAPVRASHFSCSNFKKAPRASRAVPCRVVPRRAALKPLPSEADPAAAPLVDAWRLRRLRSFPTAPISHLQQARWFHTGGPRRVHGKRRDSPHTWAMDFCSAPGLIHACAPAALGRSAQDPSDLCEPQLRL</sequence>
<comment type="caution">
    <text evidence="1">The sequence shown here is derived from an EMBL/GenBank/DDBJ whole genome shotgun (WGS) entry which is preliminary data.</text>
</comment>
<reference evidence="1" key="1">
    <citation type="submission" date="2020-03" db="EMBL/GenBank/DDBJ databases">
        <authorList>
            <person name="Weist P."/>
        </authorList>
    </citation>
    <scope>NUCLEOTIDE SEQUENCE</scope>
</reference>
<proteinExistence type="predicted"/>
<keyword evidence="2" id="KW-1185">Reference proteome</keyword>
<evidence type="ECO:0000313" key="1">
    <source>
        <dbReference type="EMBL" id="CAB1452969.1"/>
    </source>
</evidence>
<dbReference type="Proteomes" id="UP001153269">
    <property type="component" value="Unassembled WGS sequence"/>
</dbReference>
<organism evidence="1 2">
    <name type="scientific">Pleuronectes platessa</name>
    <name type="common">European plaice</name>
    <dbReference type="NCBI Taxonomy" id="8262"/>
    <lineage>
        <taxon>Eukaryota</taxon>
        <taxon>Metazoa</taxon>
        <taxon>Chordata</taxon>
        <taxon>Craniata</taxon>
        <taxon>Vertebrata</taxon>
        <taxon>Euteleostomi</taxon>
        <taxon>Actinopterygii</taxon>
        <taxon>Neopterygii</taxon>
        <taxon>Teleostei</taxon>
        <taxon>Neoteleostei</taxon>
        <taxon>Acanthomorphata</taxon>
        <taxon>Carangaria</taxon>
        <taxon>Pleuronectiformes</taxon>
        <taxon>Pleuronectoidei</taxon>
        <taxon>Pleuronectidae</taxon>
        <taxon>Pleuronectes</taxon>
    </lineage>
</organism>
<dbReference type="AlphaFoldDB" id="A0A9N7Z8V9"/>
<dbReference type="EMBL" id="CADEAL010004150">
    <property type="protein sequence ID" value="CAB1452969.1"/>
    <property type="molecule type" value="Genomic_DNA"/>
</dbReference>
<accession>A0A9N7Z8V9</accession>
<name>A0A9N7Z8V9_PLEPL</name>